<evidence type="ECO:0000256" key="3">
    <source>
        <dbReference type="ARBA" id="ARBA00023098"/>
    </source>
</evidence>
<sequence length="340" mass="38494">MPLAVSWPFPAKSHIYRHMASTVITGLVGSYSWLWTKYMNSLRVHNEEVLYELIEKRQPDTPLITISNHQSCMDDPHLYSKVQAPVEPEHDAVVSVLPGTHRGIRVYQRHLLPCLCLPLGPPLLRISVLQKRSTPGSSVWASVCQCAESIQDYVVQTPALEPKIPTPDLFFGDRSKFLNFKNNCKLFFALKPRSSGDPIQQVKIIISLLRGDPQDWAFSLESGDPALLNVDAFFQALGLLYDEPNSVDHAEKTLLALCQGQEAAELYCQKFRKWSVLTKWNEDALAAIFRKGLSEALKDVMSPIPLRGIDATPLAKDKPQYWMQMTMYMAPAHREDCRFL</sequence>
<dbReference type="InterPro" id="IPR005162">
    <property type="entry name" value="Retrotrans_gag_dom"/>
</dbReference>
<comment type="similarity">
    <text evidence="6">Belongs to the taffazin family.</text>
</comment>
<evidence type="ECO:0000256" key="2">
    <source>
        <dbReference type="ARBA" id="ARBA00022679"/>
    </source>
</evidence>
<protein>
    <recommendedName>
        <fullName evidence="6">Tafazzin family protein</fullName>
    </recommendedName>
</protein>
<evidence type="ECO:0000313" key="8">
    <source>
        <dbReference type="EMBL" id="CAJ0930753.1"/>
    </source>
</evidence>
<dbReference type="InterPro" id="IPR000872">
    <property type="entry name" value="Tafazzin"/>
</dbReference>
<comment type="caution">
    <text evidence="8">The sequence shown here is derived from an EMBL/GenBank/DDBJ whole genome shotgun (WGS) entry which is preliminary data.</text>
</comment>
<evidence type="ECO:0000256" key="5">
    <source>
        <dbReference type="ARBA" id="ARBA00023315"/>
    </source>
</evidence>
<name>A0ABN9L1J4_9NEOB</name>
<evidence type="ECO:0000256" key="4">
    <source>
        <dbReference type="ARBA" id="ARBA00023136"/>
    </source>
</evidence>
<keyword evidence="9" id="KW-1185">Reference proteome</keyword>
<gene>
    <name evidence="8" type="ORF">RIMI_LOCUS4466654</name>
</gene>
<dbReference type="PANTHER" id="PTHR12497:SF0">
    <property type="entry name" value="TAFAZZIN"/>
    <property type="match status" value="1"/>
</dbReference>
<dbReference type="PANTHER" id="PTHR12497">
    <property type="entry name" value="TAZ PROTEIN TAFAZZIN"/>
    <property type="match status" value="1"/>
</dbReference>
<comment type="subcellular location">
    <subcellularLocation>
        <location evidence="1">Membrane</location>
        <topology evidence="1">Peripheral membrane protein</topology>
    </subcellularLocation>
</comment>
<dbReference type="Pfam" id="PF03732">
    <property type="entry name" value="Retrotrans_gag"/>
    <property type="match status" value="1"/>
</dbReference>
<keyword evidence="3" id="KW-0443">Lipid metabolism</keyword>
<accession>A0ABN9L1J4</accession>
<organism evidence="8 9">
    <name type="scientific">Ranitomeya imitator</name>
    <name type="common">mimic poison frog</name>
    <dbReference type="NCBI Taxonomy" id="111125"/>
    <lineage>
        <taxon>Eukaryota</taxon>
        <taxon>Metazoa</taxon>
        <taxon>Chordata</taxon>
        <taxon>Craniata</taxon>
        <taxon>Vertebrata</taxon>
        <taxon>Euteleostomi</taxon>
        <taxon>Amphibia</taxon>
        <taxon>Batrachia</taxon>
        <taxon>Anura</taxon>
        <taxon>Neobatrachia</taxon>
        <taxon>Hyloidea</taxon>
        <taxon>Dendrobatidae</taxon>
        <taxon>Dendrobatinae</taxon>
        <taxon>Ranitomeya</taxon>
    </lineage>
</organism>
<evidence type="ECO:0000259" key="7">
    <source>
        <dbReference type="Pfam" id="PF03732"/>
    </source>
</evidence>
<keyword evidence="2" id="KW-0808">Transferase</keyword>
<evidence type="ECO:0000313" key="9">
    <source>
        <dbReference type="Proteomes" id="UP001176940"/>
    </source>
</evidence>
<keyword evidence="5" id="KW-0012">Acyltransferase</keyword>
<evidence type="ECO:0000256" key="1">
    <source>
        <dbReference type="ARBA" id="ARBA00004170"/>
    </source>
</evidence>
<proteinExistence type="inferred from homology"/>
<feature type="domain" description="Retrotransposon gag" evidence="7">
    <location>
        <begin position="203"/>
        <end position="294"/>
    </location>
</feature>
<dbReference type="Proteomes" id="UP001176940">
    <property type="component" value="Unassembled WGS sequence"/>
</dbReference>
<dbReference type="EMBL" id="CAUEEQ010007201">
    <property type="protein sequence ID" value="CAJ0930753.1"/>
    <property type="molecule type" value="Genomic_DNA"/>
</dbReference>
<keyword evidence="4" id="KW-0472">Membrane</keyword>
<reference evidence="8" key="1">
    <citation type="submission" date="2023-07" db="EMBL/GenBank/DDBJ databases">
        <authorList>
            <person name="Stuckert A."/>
        </authorList>
    </citation>
    <scope>NUCLEOTIDE SEQUENCE</scope>
</reference>
<evidence type="ECO:0000256" key="6">
    <source>
        <dbReference type="RuleBase" id="RU365062"/>
    </source>
</evidence>
<feature type="non-terminal residue" evidence="8">
    <location>
        <position position="340"/>
    </location>
</feature>